<feature type="compositionally biased region" description="Gly residues" evidence="1">
    <location>
        <begin position="493"/>
        <end position="506"/>
    </location>
</feature>
<feature type="compositionally biased region" description="Basic and acidic residues" evidence="1">
    <location>
        <begin position="620"/>
        <end position="635"/>
    </location>
</feature>
<accession>E2B3Y5</accession>
<evidence type="ECO:0000313" key="2">
    <source>
        <dbReference type="EMBL" id="EFN89595.1"/>
    </source>
</evidence>
<feature type="compositionally biased region" description="Basic and acidic residues" evidence="1">
    <location>
        <begin position="690"/>
        <end position="702"/>
    </location>
</feature>
<feature type="compositionally biased region" description="Pro residues" evidence="1">
    <location>
        <begin position="224"/>
        <end position="234"/>
    </location>
</feature>
<feature type="region of interest" description="Disordered" evidence="1">
    <location>
        <begin position="529"/>
        <end position="787"/>
    </location>
</feature>
<feature type="region of interest" description="Disordered" evidence="1">
    <location>
        <begin position="222"/>
        <end position="310"/>
    </location>
</feature>
<feature type="compositionally biased region" description="Polar residues" evidence="1">
    <location>
        <begin position="406"/>
        <end position="418"/>
    </location>
</feature>
<name>E2B3Y5_HARSA</name>
<evidence type="ECO:0000256" key="1">
    <source>
        <dbReference type="SAM" id="MobiDB-lite"/>
    </source>
</evidence>
<feature type="compositionally biased region" description="Basic and acidic residues" evidence="1">
    <location>
        <begin position="238"/>
        <end position="250"/>
    </location>
</feature>
<protein>
    <submittedName>
        <fullName evidence="2">Uncharacterized protein</fullName>
    </submittedName>
</protein>
<dbReference type="OMA" id="FESCMER"/>
<dbReference type="Proteomes" id="UP000008237">
    <property type="component" value="Unassembled WGS sequence"/>
</dbReference>
<dbReference type="InParanoid" id="E2B3Y5"/>
<dbReference type="EMBL" id="GL445418">
    <property type="protein sequence ID" value="EFN89595.1"/>
    <property type="molecule type" value="Genomic_DNA"/>
</dbReference>
<dbReference type="AlphaFoldDB" id="E2B3Y5"/>
<dbReference type="OrthoDB" id="7615112at2759"/>
<keyword evidence="3" id="KW-1185">Reference proteome</keyword>
<organism evidence="3">
    <name type="scientific">Harpegnathos saltator</name>
    <name type="common">Jerdon's jumping ant</name>
    <dbReference type="NCBI Taxonomy" id="610380"/>
    <lineage>
        <taxon>Eukaryota</taxon>
        <taxon>Metazoa</taxon>
        <taxon>Ecdysozoa</taxon>
        <taxon>Arthropoda</taxon>
        <taxon>Hexapoda</taxon>
        <taxon>Insecta</taxon>
        <taxon>Pterygota</taxon>
        <taxon>Neoptera</taxon>
        <taxon>Endopterygota</taxon>
        <taxon>Hymenoptera</taxon>
        <taxon>Apocrita</taxon>
        <taxon>Aculeata</taxon>
        <taxon>Formicoidea</taxon>
        <taxon>Formicidae</taxon>
        <taxon>Ponerinae</taxon>
        <taxon>Ponerini</taxon>
        <taxon>Harpegnathos</taxon>
    </lineage>
</organism>
<reference evidence="2 3" key="1">
    <citation type="journal article" date="2010" name="Science">
        <title>Genomic comparison of the ants Camponotus floridanus and Harpegnathos saltator.</title>
        <authorList>
            <person name="Bonasio R."/>
            <person name="Zhang G."/>
            <person name="Ye C."/>
            <person name="Mutti N.S."/>
            <person name="Fang X."/>
            <person name="Qin N."/>
            <person name="Donahue G."/>
            <person name="Yang P."/>
            <person name="Li Q."/>
            <person name="Li C."/>
            <person name="Zhang P."/>
            <person name="Huang Z."/>
            <person name="Berger S.L."/>
            <person name="Reinberg D."/>
            <person name="Wang J."/>
            <person name="Liebig J."/>
        </authorList>
    </citation>
    <scope>NUCLEOTIDE SEQUENCE [LARGE SCALE GENOMIC DNA]</scope>
    <source>
        <strain evidence="2 3">R22 G/1</strain>
    </source>
</reference>
<feature type="region of interest" description="Disordered" evidence="1">
    <location>
        <begin position="27"/>
        <end position="57"/>
    </location>
</feature>
<gene>
    <name evidence="2" type="ORF">EAI_07127</name>
</gene>
<sequence>MVVSDVLLPAGTELKVVIPRIPLEATSGERRRQESGNGNSSSVKKVPVLQPTKRARGKSVVMGLGVGIRQRKEKKRKKRKEKEERRLDRKIDDFLGRGILRLLEDKRPVGEVYRDSTSRAILREAGSAELASKVGRALGAVRLVVRRSKTLKGTYMALLKRAVATSEAAMSTLIARVAAQDRVGDSISEARRKIGDPREKLRALRVENRRLEEELRVREARTCPPVPVPVPAPTTPRRRTDAEAADRSTSAEEGPPMRPGRTRKRRRVTGRRKRRLIFPHSSSSSEDRRGDHSSGGAPCYDDNLPEEAPPAYRPPIQGVQKALDDSLANLGLSSHAEVEFRRISGEINRLLDARARLRVPRMTGAATPTQALMNVPLPAPTSPAWGAKARPGGDGGAKRGPPLAPSTGSKVGTANTTAGKKVGPANTVAGRKAASRGVPGTPRVKRPEETPPPRIPQPQEAKTEESCAKVVGRREKRRKKEKKKNSRPPPKVGPGGGARSRHGGGLNPPHSAAITVTCLQDSYREFMQEARRLISPAGHRRIPQGPPGPNRGHADRGAARCPVCAEAGRPTDHKIGGPACKPPSSRKRREVKARNEKEGEQGKGKAEEMLPTVVEGAEEGEARTPLEDPVDRTLLMEEASPAPSATREQEDAPGGEQEERDSSLVSWGLPERTSTPVPMEIVPQAQRKRRGDERKDTNRKDGTSGSSEEDQMAKVRQVQSADYPPTTLVEGETAGTPQSQSPSAHEEAQEVIATKAEAPSGETEAAQPQGVSQEEVKVDSPEEACKV</sequence>
<proteinExistence type="predicted"/>
<feature type="compositionally biased region" description="Basic and acidic residues" evidence="1">
    <location>
        <begin position="592"/>
        <end position="608"/>
    </location>
</feature>
<feature type="compositionally biased region" description="Basic and acidic residues" evidence="1">
    <location>
        <begin position="774"/>
        <end position="787"/>
    </location>
</feature>
<feature type="compositionally biased region" description="Basic residues" evidence="1">
    <location>
        <begin position="260"/>
        <end position="277"/>
    </location>
</feature>
<feature type="compositionally biased region" description="Basic residues" evidence="1">
    <location>
        <begin position="474"/>
        <end position="486"/>
    </location>
</feature>
<evidence type="ECO:0000313" key="3">
    <source>
        <dbReference type="Proteomes" id="UP000008237"/>
    </source>
</evidence>
<feature type="region of interest" description="Disordered" evidence="1">
    <location>
        <begin position="382"/>
        <end position="513"/>
    </location>
</feature>